<dbReference type="Proteomes" id="UP000269544">
    <property type="component" value="Chromosome"/>
</dbReference>
<feature type="transmembrane region" description="Helical" evidence="8">
    <location>
        <begin position="310"/>
        <end position="328"/>
    </location>
</feature>
<dbReference type="InterPro" id="IPR002656">
    <property type="entry name" value="Acyl_transf_3_dom"/>
</dbReference>
<feature type="transmembrane region" description="Helical" evidence="8">
    <location>
        <begin position="186"/>
        <end position="207"/>
    </location>
</feature>
<evidence type="ECO:0000256" key="6">
    <source>
        <dbReference type="ARBA" id="ARBA00023136"/>
    </source>
</evidence>
<evidence type="ECO:0000256" key="7">
    <source>
        <dbReference type="ARBA" id="ARBA00023315"/>
    </source>
</evidence>
<keyword evidence="5 8" id="KW-1133">Transmembrane helix</keyword>
<comment type="subcellular location">
    <subcellularLocation>
        <location evidence="1">Cell membrane</location>
        <topology evidence="1">Multi-pass membrane protein</topology>
    </subcellularLocation>
</comment>
<dbReference type="SUPFAM" id="SSF52266">
    <property type="entry name" value="SGNH hydrolase"/>
    <property type="match status" value="1"/>
</dbReference>
<feature type="transmembrane region" description="Helical" evidence="8">
    <location>
        <begin position="31"/>
        <end position="48"/>
    </location>
</feature>
<dbReference type="OrthoDB" id="9798935at2"/>
<gene>
    <name evidence="10" type="primary">oatA_2</name>
    <name evidence="10" type="ORF">NCTC13079_01526</name>
</gene>
<dbReference type="AlphaFoldDB" id="A0A448V3H2"/>
<reference evidence="10 11" key="1">
    <citation type="submission" date="2018-12" db="EMBL/GenBank/DDBJ databases">
        <authorList>
            <consortium name="Pathogen Informatics"/>
        </authorList>
    </citation>
    <scope>NUCLEOTIDE SEQUENCE [LARGE SCALE GENOMIC DNA]</scope>
    <source>
        <strain evidence="10 11">NCTC13079</strain>
    </source>
</reference>
<keyword evidence="4 8" id="KW-0812">Transmembrane</keyword>
<keyword evidence="2" id="KW-1003">Cell membrane</keyword>
<feature type="transmembrane region" description="Helical" evidence="8">
    <location>
        <begin position="69"/>
        <end position="88"/>
    </location>
</feature>
<proteinExistence type="predicted"/>
<dbReference type="GO" id="GO:0005886">
    <property type="term" value="C:plasma membrane"/>
    <property type="evidence" value="ECO:0007669"/>
    <property type="project" value="UniProtKB-SubCell"/>
</dbReference>
<keyword evidence="11" id="KW-1185">Reference proteome</keyword>
<keyword evidence="3 10" id="KW-0808">Transferase</keyword>
<dbReference type="GO" id="GO:0009103">
    <property type="term" value="P:lipopolysaccharide biosynthetic process"/>
    <property type="evidence" value="ECO:0007669"/>
    <property type="project" value="TreeGrafter"/>
</dbReference>
<sequence>MHKHIRAFTGIRAVALWGVILYHLYPHVVRGGYLGVVVFFVLSGYLLMRQFLDKPTEPIHKFIDRYKRLTPPLLFVVAVTTFFAAVFFRDDFSAVFASGLAALFGVNNWQQILHGFSYFDLHGRFLPFTHMWALSAQMQFYLVWAILQKRFGKKKPAFVLSLAVMLIVSFLLMMGMTPFHEDHTRIYYGTDTRFFSFAMGALFAVLGKQGIFRKPQRDKSLHVLALTAVTLLLFFFFVEGKFLYYGGMFLFTLLICFLLVFVAKDDNAAARAFDTPLLRYFGSRSYELYLWQYPLMLLFQQFFAHHAISYTMVVLLQLPVLLLAAEGTYRLFRAPKRKKLVPALLLVFLLSSGAGFLLPESPAAEADPVQTEEAHAEGDVPQGVSAVNAEWPALALTEADLETLSEMRGLMIGDSITEMVAPYVEDLMPRMTVNGKVNRQLVHAKDVLSEYDLENLDTDVPVVYQLGTNSDFHSDTLKDLLDRTGDRPIYLINTAMPDPWEASVNEKFAEAAKRPNVHLIDWYSIAKEREDIFIEDHTHPKGIGRNLFAQMVAKALLAGETDAE</sequence>
<dbReference type="InterPro" id="IPR036514">
    <property type="entry name" value="SGNH_hydro_sf"/>
</dbReference>
<evidence type="ECO:0000256" key="5">
    <source>
        <dbReference type="ARBA" id="ARBA00022989"/>
    </source>
</evidence>
<evidence type="ECO:0000256" key="1">
    <source>
        <dbReference type="ARBA" id="ARBA00004651"/>
    </source>
</evidence>
<evidence type="ECO:0000259" key="9">
    <source>
        <dbReference type="Pfam" id="PF01757"/>
    </source>
</evidence>
<organism evidence="10 11">
    <name type="scientific">Aedoeadaptatus ivorii</name>
    <dbReference type="NCBI Taxonomy" id="54006"/>
    <lineage>
        <taxon>Bacteria</taxon>
        <taxon>Bacillati</taxon>
        <taxon>Bacillota</taxon>
        <taxon>Tissierellia</taxon>
        <taxon>Tissierellales</taxon>
        <taxon>Peptoniphilaceae</taxon>
        <taxon>Aedoeadaptatus</taxon>
    </lineage>
</organism>
<dbReference type="EMBL" id="LR134523">
    <property type="protein sequence ID" value="VEJ36321.1"/>
    <property type="molecule type" value="Genomic_DNA"/>
</dbReference>
<evidence type="ECO:0000313" key="10">
    <source>
        <dbReference type="EMBL" id="VEJ36321.1"/>
    </source>
</evidence>
<dbReference type="RefSeq" id="WP_126466216.1">
    <property type="nucleotide sequence ID" value="NZ_JAUSWF010000004.1"/>
</dbReference>
<keyword evidence="7 10" id="KW-0012">Acyltransferase</keyword>
<keyword evidence="6 8" id="KW-0472">Membrane</keyword>
<dbReference type="Pfam" id="PF01757">
    <property type="entry name" value="Acyl_transf_3"/>
    <property type="match status" value="1"/>
</dbReference>
<feature type="transmembrane region" description="Helical" evidence="8">
    <location>
        <begin position="243"/>
        <end position="263"/>
    </location>
</feature>
<dbReference type="KEGG" id="piv:NCTC13079_01526"/>
<feature type="transmembrane region" description="Helical" evidence="8">
    <location>
        <begin position="159"/>
        <end position="180"/>
    </location>
</feature>
<evidence type="ECO:0000256" key="3">
    <source>
        <dbReference type="ARBA" id="ARBA00022679"/>
    </source>
</evidence>
<feature type="domain" description="Acyltransferase 3" evidence="9">
    <location>
        <begin position="7"/>
        <end position="319"/>
    </location>
</feature>
<dbReference type="PANTHER" id="PTHR23028:SF53">
    <property type="entry name" value="ACYL_TRANSF_3 DOMAIN-CONTAINING PROTEIN"/>
    <property type="match status" value="1"/>
</dbReference>
<feature type="transmembrane region" description="Helical" evidence="8">
    <location>
        <begin position="219"/>
        <end position="237"/>
    </location>
</feature>
<protein>
    <submittedName>
        <fullName evidence="10">O-acetyltransferase OatA</fullName>
        <ecNumber evidence="10">2.3.1.-</ecNumber>
    </submittedName>
</protein>
<evidence type="ECO:0000313" key="11">
    <source>
        <dbReference type="Proteomes" id="UP000269544"/>
    </source>
</evidence>
<dbReference type="PANTHER" id="PTHR23028">
    <property type="entry name" value="ACETYLTRANSFERASE"/>
    <property type="match status" value="1"/>
</dbReference>
<dbReference type="GO" id="GO:0016747">
    <property type="term" value="F:acyltransferase activity, transferring groups other than amino-acyl groups"/>
    <property type="evidence" value="ECO:0007669"/>
    <property type="project" value="InterPro"/>
</dbReference>
<evidence type="ECO:0000256" key="2">
    <source>
        <dbReference type="ARBA" id="ARBA00022475"/>
    </source>
</evidence>
<accession>A0A448V3H2</accession>
<evidence type="ECO:0000256" key="8">
    <source>
        <dbReference type="SAM" id="Phobius"/>
    </source>
</evidence>
<feature type="transmembrane region" description="Helical" evidence="8">
    <location>
        <begin position="7"/>
        <end position="25"/>
    </location>
</feature>
<dbReference type="InterPro" id="IPR050879">
    <property type="entry name" value="Acyltransferase_3"/>
</dbReference>
<dbReference type="Gene3D" id="3.40.50.1110">
    <property type="entry name" value="SGNH hydrolase"/>
    <property type="match status" value="1"/>
</dbReference>
<feature type="transmembrane region" description="Helical" evidence="8">
    <location>
        <begin position="125"/>
        <end position="147"/>
    </location>
</feature>
<evidence type="ECO:0000256" key="4">
    <source>
        <dbReference type="ARBA" id="ARBA00022692"/>
    </source>
</evidence>
<dbReference type="EC" id="2.3.1.-" evidence="10"/>
<name>A0A448V3H2_9FIRM</name>